<evidence type="ECO:0000313" key="1">
    <source>
        <dbReference type="EMBL" id="EDL79279.1"/>
    </source>
</evidence>
<name>A6HMM8_RAT</name>
<dbReference type="Proteomes" id="UP000234681">
    <property type="component" value="Chromosome 3"/>
</dbReference>
<evidence type="ECO:0000313" key="2">
    <source>
        <dbReference type="Proteomes" id="UP000234681"/>
    </source>
</evidence>
<dbReference type="EMBL" id="CH473949">
    <property type="protein sequence ID" value="EDL79279.1"/>
    <property type="molecule type" value="Genomic_DNA"/>
</dbReference>
<organism evidence="1 2">
    <name type="scientific">Rattus norvegicus</name>
    <name type="common">Rat</name>
    <dbReference type="NCBI Taxonomy" id="10116"/>
    <lineage>
        <taxon>Eukaryota</taxon>
        <taxon>Metazoa</taxon>
        <taxon>Chordata</taxon>
        <taxon>Craniata</taxon>
        <taxon>Vertebrata</taxon>
        <taxon>Euteleostomi</taxon>
        <taxon>Mammalia</taxon>
        <taxon>Eutheria</taxon>
        <taxon>Euarchontoglires</taxon>
        <taxon>Glires</taxon>
        <taxon>Rodentia</taxon>
        <taxon>Myomorpha</taxon>
        <taxon>Muroidea</taxon>
        <taxon>Muridae</taxon>
        <taxon>Murinae</taxon>
        <taxon>Rattus</taxon>
    </lineage>
</organism>
<reference evidence="2" key="1">
    <citation type="submission" date="2005-09" db="EMBL/GenBank/DDBJ databases">
        <authorList>
            <person name="Mural R.J."/>
            <person name="Li P.W."/>
            <person name="Adams M.D."/>
            <person name="Amanatides P.G."/>
            <person name="Baden-Tillson H."/>
            <person name="Barnstead M."/>
            <person name="Chin S.H."/>
            <person name="Dew I."/>
            <person name="Evans C.A."/>
            <person name="Ferriera S."/>
            <person name="Flanigan M."/>
            <person name="Fosler C."/>
            <person name="Glodek A."/>
            <person name="Gu Z."/>
            <person name="Holt R.A."/>
            <person name="Jennings D."/>
            <person name="Kraft C.L."/>
            <person name="Lu F."/>
            <person name="Nguyen T."/>
            <person name="Nusskern D.R."/>
            <person name="Pfannkoch C.M."/>
            <person name="Sitter C."/>
            <person name="Sutton G.G."/>
            <person name="Venter J.C."/>
            <person name="Wang Z."/>
            <person name="Woodage T."/>
            <person name="Zheng X.H."/>
            <person name="Zhong F."/>
        </authorList>
    </citation>
    <scope>NUCLEOTIDE SEQUENCE [LARGE SCALE GENOMIC DNA]</scope>
    <source>
        <strain>BN</strain>
        <strain evidence="2">Sprague-Dawley</strain>
    </source>
</reference>
<protein>
    <submittedName>
        <fullName evidence="1">RCG26806</fullName>
    </submittedName>
</protein>
<accession>A6HMM8</accession>
<proteinExistence type="predicted"/>
<gene>
    <name evidence="1" type="ORF">rCG_26806</name>
</gene>
<sequence length="83" mass="8580">MEEEAGRNMRTGRCLGCAESCLLGVTPLQHSGTPCNCSCLNKNLHELKMVNDYSMGGGGVSGGSAHLTSCWQLMAAGGGGMFP</sequence>
<dbReference type="AlphaFoldDB" id="A6HMM8"/>